<feature type="domain" description="HTH luxR-type" evidence="4">
    <location>
        <begin position="149"/>
        <end position="214"/>
    </location>
</feature>
<proteinExistence type="predicted"/>
<dbReference type="PRINTS" id="PR00038">
    <property type="entry name" value="HTHLUXR"/>
</dbReference>
<dbReference type="SMART" id="SM00421">
    <property type="entry name" value="HTH_LUXR"/>
    <property type="match status" value="1"/>
</dbReference>
<dbReference type="InterPro" id="IPR011006">
    <property type="entry name" value="CheY-like_superfamily"/>
</dbReference>
<dbReference type="Pfam" id="PF00196">
    <property type="entry name" value="GerE"/>
    <property type="match status" value="1"/>
</dbReference>
<dbReference type="PANTHER" id="PTHR43214">
    <property type="entry name" value="TWO-COMPONENT RESPONSE REGULATOR"/>
    <property type="match status" value="1"/>
</dbReference>
<evidence type="ECO:0000256" key="1">
    <source>
        <dbReference type="ARBA" id="ARBA00022553"/>
    </source>
</evidence>
<evidence type="ECO:0000313" key="6">
    <source>
        <dbReference type="EMBL" id="MBJ7597238.1"/>
    </source>
</evidence>
<dbReference type="CDD" id="cd06170">
    <property type="entry name" value="LuxR_C_like"/>
    <property type="match status" value="1"/>
</dbReference>
<dbReference type="AlphaFoldDB" id="A0A934K5U1"/>
<evidence type="ECO:0000256" key="2">
    <source>
        <dbReference type="ARBA" id="ARBA00023125"/>
    </source>
</evidence>
<dbReference type="CDD" id="cd17535">
    <property type="entry name" value="REC_NarL-like"/>
    <property type="match status" value="1"/>
</dbReference>
<dbReference type="Gene3D" id="3.40.50.2300">
    <property type="match status" value="1"/>
</dbReference>
<protein>
    <submittedName>
        <fullName evidence="6">Response regulator transcription factor</fullName>
    </submittedName>
</protein>
<dbReference type="RefSeq" id="WP_338199306.1">
    <property type="nucleotide sequence ID" value="NZ_JAEKNR010000047.1"/>
</dbReference>
<dbReference type="EMBL" id="JAEKNR010000047">
    <property type="protein sequence ID" value="MBJ7597238.1"/>
    <property type="molecule type" value="Genomic_DNA"/>
</dbReference>
<name>A0A934K5U1_9BACT</name>
<comment type="caution">
    <text evidence="6">The sequence shown here is derived from an EMBL/GenBank/DDBJ whole genome shotgun (WGS) entry which is preliminary data.</text>
</comment>
<gene>
    <name evidence="6" type="ORF">JF922_04015</name>
</gene>
<dbReference type="Proteomes" id="UP000612893">
    <property type="component" value="Unassembled WGS sequence"/>
</dbReference>
<keyword evidence="2" id="KW-0238">DNA-binding</keyword>
<dbReference type="SUPFAM" id="SSF52172">
    <property type="entry name" value="CheY-like"/>
    <property type="match status" value="1"/>
</dbReference>
<keyword evidence="7" id="KW-1185">Reference proteome</keyword>
<dbReference type="GO" id="GO:0003677">
    <property type="term" value="F:DNA binding"/>
    <property type="evidence" value="ECO:0007669"/>
    <property type="project" value="UniProtKB-KW"/>
</dbReference>
<dbReference type="PROSITE" id="PS00622">
    <property type="entry name" value="HTH_LUXR_1"/>
    <property type="match status" value="1"/>
</dbReference>
<dbReference type="InterPro" id="IPR000792">
    <property type="entry name" value="Tscrpt_reg_LuxR_C"/>
</dbReference>
<dbReference type="Pfam" id="PF00072">
    <property type="entry name" value="Response_reg"/>
    <property type="match status" value="1"/>
</dbReference>
<feature type="domain" description="Response regulatory" evidence="5">
    <location>
        <begin position="9"/>
        <end position="125"/>
    </location>
</feature>
<organism evidence="6 7">
    <name type="scientific">Candidatus Nephthysia bennettiae</name>
    <dbReference type="NCBI Taxonomy" id="3127016"/>
    <lineage>
        <taxon>Bacteria</taxon>
        <taxon>Bacillati</taxon>
        <taxon>Candidatus Dormiibacterota</taxon>
        <taxon>Candidatus Dormibacteria</taxon>
        <taxon>Candidatus Dormibacterales</taxon>
        <taxon>Candidatus Dormibacteraceae</taxon>
        <taxon>Candidatus Nephthysia</taxon>
    </lineage>
</organism>
<dbReference type="PROSITE" id="PS50110">
    <property type="entry name" value="RESPONSE_REGULATORY"/>
    <property type="match status" value="1"/>
</dbReference>
<dbReference type="InterPro" id="IPR001789">
    <property type="entry name" value="Sig_transdc_resp-reg_receiver"/>
</dbReference>
<accession>A0A934K5U1</accession>
<dbReference type="SMART" id="SM00448">
    <property type="entry name" value="REC"/>
    <property type="match status" value="1"/>
</dbReference>
<dbReference type="InterPro" id="IPR039420">
    <property type="entry name" value="WalR-like"/>
</dbReference>
<evidence type="ECO:0000256" key="3">
    <source>
        <dbReference type="PROSITE-ProRule" id="PRU00169"/>
    </source>
</evidence>
<evidence type="ECO:0000259" key="4">
    <source>
        <dbReference type="PROSITE" id="PS50043"/>
    </source>
</evidence>
<dbReference type="PROSITE" id="PS50043">
    <property type="entry name" value="HTH_LUXR_2"/>
    <property type="match status" value="1"/>
</dbReference>
<keyword evidence="1 3" id="KW-0597">Phosphoprotein</keyword>
<evidence type="ECO:0000259" key="5">
    <source>
        <dbReference type="PROSITE" id="PS50110"/>
    </source>
</evidence>
<feature type="modified residue" description="4-aspartylphosphate" evidence="3">
    <location>
        <position position="60"/>
    </location>
</feature>
<reference evidence="6" key="1">
    <citation type="submission" date="2020-10" db="EMBL/GenBank/DDBJ databases">
        <title>Ca. Dormibacterota MAGs.</title>
        <authorList>
            <person name="Montgomery K."/>
        </authorList>
    </citation>
    <scope>NUCLEOTIDE SEQUENCE [LARGE SCALE GENOMIC DNA]</scope>
    <source>
        <strain evidence="6">SC8812_S17_10</strain>
    </source>
</reference>
<dbReference type="SUPFAM" id="SSF46894">
    <property type="entry name" value="C-terminal effector domain of the bipartite response regulators"/>
    <property type="match status" value="1"/>
</dbReference>
<dbReference type="InterPro" id="IPR058245">
    <property type="entry name" value="NreC/VraR/RcsB-like_REC"/>
</dbReference>
<sequence length="218" mass="23934">MNSTVTVPRVLIADDQTLFRSGLARLLDEDQRVEVVGEAVDGLDAVDKVASIKPDIVLMDLRMPNLDGIEATRKIVADHPRVKVLILTTFEADNHVIQALKVGASGYILKDSQPDAIVSSILAVAAGERVMSGPVASRVLEMLTGTTTPKEFYDGLTVREIEILKMLASGMANKQIAYKLKISEKTVRNHVSNMYEKLQIYDRSQAVLYAVRKGLVEV</sequence>
<evidence type="ECO:0000313" key="7">
    <source>
        <dbReference type="Proteomes" id="UP000612893"/>
    </source>
</evidence>
<dbReference type="InterPro" id="IPR016032">
    <property type="entry name" value="Sig_transdc_resp-reg_C-effctor"/>
</dbReference>